<keyword evidence="1" id="KW-0812">Transmembrane</keyword>
<evidence type="ECO:0000313" key="2">
    <source>
        <dbReference type="EMBL" id="KZE14070.1"/>
    </source>
</evidence>
<dbReference type="Proteomes" id="UP000076609">
    <property type="component" value="Unassembled WGS sequence"/>
</dbReference>
<sequence length="100" mass="10841">MNEWKAYLLAAFAVFAGQVLRVGQKIEAGKPVTWRDAFVMCSLLPAFGSIAGAAAVHYHWPVWSVLVAGISAGWMGFATMRFVLVLARQVAAQLMGTKVE</sequence>
<keyword evidence="1" id="KW-1133">Transmembrane helix</keyword>
<proteinExistence type="predicted"/>
<evidence type="ECO:0000256" key="1">
    <source>
        <dbReference type="SAM" id="Phobius"/>
    </source>
</evidence>
<keyword evidence="1" id="KW-0472">Membrane</keyword>
<feature type="transmembrane region" description="Helical" evidence="1">
    <location>
        <begin position="37"/>
        <end position="58"/>
    </location>
</feature>
<evidence type="ECO:0000313" key="3">
    <source>
        <dbReference type="Proteomes" id="UP000076609"/>
    </source>
</evidence>
<name>A0ABR5YD29_9SPHN</name>
<keyword evidence="3" id="KW-1185">Reference proteome</keyword>
<dbReference type="EMBL" id="LQQO01000016">
    <property type="protein sequence ID" value="KZE14070.1"/>
    <property type="molecule type" value="Genomic_DNA"/>
</dbReference>
<dbReference type="RefSeq" id="WP_066690306.1">
    <property type="nucleotide sequence ID" value="NZ_LQQO01000016.1"/>
</dbReference>
<reference evidence="3" key="1">
    <citation type="submission" date="2016-01" db="EMBL/GenBank/DDBJ databases">
        <title>Draft genome of Chromobacterium sp. F49.</title>
        <authorList>
            <person name="Hong K.W."/>
        </authorList>
    </citation>
    <scope>NUCLEOTIDE SEQUENCE [LARGE SCALE GENOMIC DNA]</scope>
    <source>
        <strain evidence="3">CN3</strain>
    </source>
</reference>
<gene>
    <name evidence="2" type="ORF">AVT10_15065</name>
</gene>
<organism evidence="2 3">
    <name type="scientific">Sphingomonas hankookensis</name>
    <dbReference type="NCBI Taxonomy" id="563996"/>
    <lineage>
        <taxon>Bacteria</taxon>
        <taxon>Pseudomonadati</taxon>
        <taxon>Pseudomonadota</taxon>
        <taxon>Alphaproteobacteria</taxon>
        <taxon>Sphingomonadales</taxon>
        <taxon>Sphingomonadaceae</taxon>
        <taxon>Sphingomonas</taxon>
    </lineage>
</organism>
<accession>A0ABR5YD29</accession>
<feature type="transmembrane region" description="Helical" evidence="1">
    <location>
        <begin position="65"/>
        <end position="87"/>
    </location>
</feature>
<comment type="caution">
    <text evidence="2">The sequence shown here is derived from an EMBL/GenBank/DDBJ whole genome shotgun (WGS) entry which is preliminary data.</text>
</comment>
<protein>
    <submittedName>
        <fullName evidence="2">Uncharacterized protein</fullName>
    </submittedName>
</protein>